<dbReference type="Pfam" id="PF00383">
    <property type="entry name" value="dCMP_cyt_deam_1"/>
    <property type="match status" value="1"/>
</dbReference>
<dbReference type="AlphaFoldDB" id="A0A5C6GNV2"/>
<reference evidence="3" key="1">
    <citation type="submission" date="2018-12" db="EMBL/GenBank/DDBJ databases">
        <title>The complete genome of Metarhizium rileyi, a key fungal pathogen of Lepidoptera.</title>
        <authorList>
            <person name="Binneck E."/>
            <person name="Lastra C.C.L."/>
            <person name="Sosa-Gomez D.R."/>
        </authorList>
    </citation>
    <scope>NUCLEOTIDE SEQUENCE [LARGE SCALE GENOMIC DNA]</scope>
    <source>
        <strain evidence="3">Cep018-CH2</strain>
    </source>
</reference>
<evidence type="ECO:0000313" key="3">
    <source>
        <dbReference type="Proteomes" id="UP000317257"/>
    </source>
</evidence>
<evidence type="ECO:0000313" key="2">
    <source>
        <dbReference type="EMBL" id="TWU78563.1"/>
    </source>
</evidence>
<dbReference type="EMBL" id="SBHS01000001">
    <property type="protein sequence ID" value="TWU78563.1"/>
    <property type="molecule type" value="Genomic_DNA"/>
</dbReference>
<dbReference type="SUPFAM" id="SSF53927">
    <property type="entry name" value="Cytidine deaminase-like"/>
    <property type="match status" value="1"/>
</dbReference>
<dbReference type="InterPro" id="IPR002125">
    <property type="entry name" value="CMP_dCMP_dom"/>
</dbReference>
<name>A0A5C6GNV2_METRR</name>
<comment type="caution">
    <text evidence="2">The sequence shown here is derived from an EMBL/GenBank/DDBJ whole genome shotgun (WGS) entry which is preliminary data.</text>
</comment>
<feature type="domain" description="CMP/dCMP-type deaminase" evidence="1">
    <location>
        <begin position="77"/>
        <end position="231"/>
    </location>
</feature>
<proteinExistence type="predicted"/>
<dbReference type="PROSITE" id="PS51747">
    <property type="entry name" value="CYT_DCMP_DEAMINASES_2"/>
    <property type="match status" value="1"/>
</dbReference>
<dbReference type="GO" id="GO:0002100">
    <property type="term" value="P:tRNA wobble adenosine to inosine editing"/>
    <property type="evidence" value="ECO:0007669"/>
    <property type="project" value="TreeGrafter"/>
</dbReference>
<evidence type="ECO:0000259" key="1">
    <source>
        <dbReference type="PROSITE" id="PS51747"/>
    </source>
</evidence>
<accession>A0A5C6GNV2</accession>
<dbReference type="CDD" id="cd01285">
    <property type="entry name" value="nucleoside_deaminase"/>
    <property type="match status" value="1"/>
</dbReference>
<sequence length="297" mass="32384">MSGDGMRLSVSLPFKASPLILKNQQDTYTTLKMWRKVQNIITYLTAITATGAITKEPRQIYFTADTDADARYIPLSTRNHWMRRANAALFEVTGSPCPPQAFGSVIVNHTAGGLGDLVCIGVNAVESGNPTLHGEIAAINNCSALLRDPNGSYRFSGRETLEAWADLSLYTNAEPCPMCASAIRWAGFKELVFGSSTKLLIANNWTLMTLSAEELFKYTTDMRTKTAIIPDILANETDPYFTWQYTNGSECPPGCERQGSRCSFMAAGAGQDEAAASSQTKVLGSTEMQYIGRSLVE</sequence>
<dbReference type="Gene3D" id="3.40.140.10">
    <property type="entry name" value="Cytidine Deaminase, domain 2"/>
    <property type="match status" value="1"/>
</dbReference>
<dbReference type="PANTHER" id="PTHR11079">
    <property type="entry name" value="CYTOSINE DEAMINASE FAMILY MEMBER"/>
    <property type="match status" value="1"/>
</dbReference>
<dbReference type="InterPro" id="IPR016193">
    <property type="entry name" value="Cytidine_deaminase-like"/>
</dbReference>
<dbReference type="PANTHER" id="PTHR11079:SF203">
    <property type="entry name" value="CMP_DCMP-TYPE DEAMINASE DOMAIN-CONTAINING PROTEIN"/>
    <property type="match status" value="1"/>
</dbReference>
<organism evidence="2 3">
    <name type="scientific">Metarhizium rileyi (strain RCEF 4871)</name>
    <name type="common">Nomuraea rileyi</name>
    <dbReference type="NCBI Taxonomy" id="1649241"/>
    <lineage>
        <taxon>Eukaryota</taxon>
        <taxon>Fungi</taxon>
        <taxon>Dikarya</taxon>
        <taxon>Ascomycota</taxon>
        <taxon>Pezizomycotina</taxon>
        <taxon>Sordariomycetes</taxon>
        <taxon>Hypocreomycetidae</taxon>
        <taxon>Hypocreales</taxon>
        <taxon>Clavicipitaceae</taxon>
        <taxon>Metarhizium</taxon>
    </lineage>
</organism>
<gene>
    <name evidence="2" type="ORF">ED733_003456</name>
</gene>
<dbReference type="Proteomes" id="UP000317257">
    <property type="component" value="Unassembled WGS sequence"/>
</dbReference>
<protein>
    <recommendedName>
        <fullName evidence="1">CMP/dCMP-type deaminase domain-containing protein</fullName>
    </recommendedName>
</protein>
<dbReference type="GO" id="GO:0052717">
    <property type="term" value="F:tRNA-specific adenosine-34 deaminase activity"/>
    <property type="evidence" value="ECO:0007669"/>
    <property type="project" value="TreeGrafter"/>
</dbReference>